<dbReference type="EMBL" id="ASYV01000176">
    <property type="protein sequence ID" value="EQD92202.1"/>
    <property type="molecule type" value="Genomic_DNA"/>
</dbReference>
<evidence type="ECO:0000313" key="1">
    <source>
        <dbReference type="EMBL" id="EQD92202.1"/>
    </source>
</evidence>
<sequence>MNGKAISMSAFNMGKPRKPDRFSGWALQIAFHAKIRVKH</sequence>
<organism evidence="1 2">
    <name type="scientific">Helicobacter pylori PZ5080</name>
    <dbReference type="NCBI Taxonomy" id="1337394"/>
    <lineage>
        <taxon>Bacteria</taxon>
        <taxon>Pseudomonadati</taxon>
        <taxon>Campylobacterota</taxon>
        <taxon>Epsilonproteobacteria</taxon>
        <taxon>Campylobacterales</taxon>
        <taxon>Helicobacteraceae</taxon>
        <taxon>Helicobacter</taxon>
    </lineage>
</organism>
<reference evidence="1 2" key="1">
    <citation type="journal article" date="2013" name="Genome Announc.">
        <title>Draft Genome Sequences of Helicobacter pylori Strains Isolated from Regions of Low and High Gastric Cancer Risk in Colombia.</title>
        <authorList>
            <person name="Sheh A."/>
            <person name="Piazuelo M.B."/>
            <person name="Wilson K.T."/>
            <person name="Correa P."/>
            <person name="Fox J.G."/>
        </authorList>
    </citation>
    <scope>NUCLEOTIDE SEQUENCE [LARGE SCALE GENOMIC DNA]</scope>
    <source>
        <strain evidence="1 2">PZ5080</strain>
    </source>
</reference>
<proteinExistence type="predicted"/>
<name>T2SHY0_HELPX</name>
<dbReference type="AlphaFoldDB" id="T2SHY0"/>
<accession>T2SHY0</accession>
<comment type="caution">
    <text evidence="1">The sequence shown here is derived from an EMBL/GenBank/DDBJ whole genome shotgun (WGS) entry which is preliminary data.</text>
</comment>
<dbReference type="PATRIC" id="fig|1337394.3.peg.922"/>
<evidence type="ECO:0000313" key="2">
    <source>
        <dbReference type="Proteomes" id="UP000015663"/>
    </source>
</evidence>
<protein>
    <submittedName>
        <fullName evidence="1">Uncharacterized protein</fullName>
    </submittedName>
</protein>
<dbReference type="Proteomes" id="UP000015663">
    <property type="component" value="Unassembled WGS sequence"/>
</dbReference>
<gene>
    <name evidence="1" type="ORF">L934_04860</name>
</gene>